<gene>
    <name evidence="3" type="ORF">PHO31112_04595</name>
</gene>
<dbReference type="EMBL" id="CABPSM010000018">
    <property type="protein sequence ID" value="VVE49319.1"/>
    <property type="molecule type" value="Genomic_DNA"/>
</dbReference>
<dbReference type="RefSeq" id="WP_150623356.1">
    <property type="nucleotide sequence ID" value="NZ_CABPSM010000018.1"/>
</dbReference>
<accession>A0A5E4YKQ1</accession>
<dbReference type="Pfam" id="PF07811">
    <property type="entry name" value="TadE"/>
    <property type="match status" value="1"/>
</dbReference>
<dbReference type="AlphaFoldDB" id="A0A5E4YKQ1"/>
<protein>
    <submittedName>
        <fullName evidence="3">Flp pilus assembly protein</fullName>
    </submittedName>
</protein>
<feature type="domain" description="TadE-like" evidence="2">
    <location>
        <begin position="23"/>
        <end position="65"/>
    </location>
</feature>
<feature type="transmembrane region" description="Helical" evidence="1">
    <location>
        <begin position="21"/>
        <end position="44"/>
    </location>
</feature>
<dbReference type="Proteomes" id="UP000343317">
    <property type="component" value="Unassembled WGS sequence"/>
</dbReference>
<organism evidence="3 4">
    <name type="scientific">Pandoraea horticolens</name>
    <dbReference type="NCBI Taxonomy" id="2508298"/>
    <lineage>
        <taxon>Bacteria</taxon>
        <taxon>Pseudomonadati</taxon>
        <taxon>Pseudomonadota</taxon>
        <taxon>Betaproteobacteria</taxon>
        <taxon>Burkholderiales</taxon>
        <taxon>Burkholderiaceae</taxon>
        <taxon>Pandoraea</taxon>
    </lineage>
</organism>
<evidence type="ECO:0000259" key="2">
    <source>
        <dbReference type="Pfam" id="PF07811"/>
    </source>
</evidence>
<keyword evidence="1" id="KW-1133">Transmembrane helix</keyword>
<proteinExistence type="predicted"/>
<keyword evidence="4" id="KW-1185">Reference proteome</keyword>
<evidence type="ECO:0000313" key="4">
    <source>
        <dbReference type="Proteomes" id="UP000343317"/>
    </source>
</evidence>
<name>A0A5E4YKQ1_9BURK</name>
<sequence>MTHPAQARRPSRTSRRPLRHQTGAVAVEFGLLLPVLLILFGGMVEMGHALYEYDTLTKASRNAARYLSEYSPSDPTYPIGAAKCLTVYGTTDCSGTVLAPNLSTANVVICDRSNPTDANCQDLVYGNYTVYDATDNNGASGSSVGAINLIAVKIVNYEYTPIQAILDVTGLVFGNIATVMRQVL</sequence>
<keyword evidence="1" id="KW-0812">Transmembrane</keyword>
<reference evidence="3 4" key="1">
    <citation type="submission" date="2019-08" db="EMBL/GenBank/DDBJ databases">
        <authorList>
            <person name="Peeters C."/>
        </authorList>
    </citation>
    <scope>NUCLEOTIDE SEQUENCE [LARGE SCALE GENOMIC DNA]</scope>
    <source>
        <strain evidence="3 4">LMG 31112</strain>
    </source>
</reference>
<evidence type="ECO:0000313" key="3">
    <source>
        <dbReference type="EMBL" id="VVE49319.1"/>
    </source>
</evidence>
<evidence type="ECO:0000256" key="1">
    <source>
        <dbReference type="SAM" id="Phobius"/>
    </source>
</evidence>
<dbReference type="InterPro" id="IPR012495">
    <property type="entry name" value="TadE-like_dom"/>
</dbReference>
<keyword evidence="1" id="KW-0472">Membrane</keyword>